<evidence type="ECO:0000313" key="2">
    <source>
        <dbReference type="Proteomes" id="UP000499080"/>
    </source>
</evidence>
<protein>
    <recommendedName>
        <fullName evidence="3">Histone-lysine N-methyltransferase SETMAR</fullName>
    </recommendedName>
</protein>
<evidence type="ECO:0008006" key="3">
    <source>
        <dbReference type="Google" id="ProtNLM"/>
    </source>
</evidence>
<dbReference type="InterPro" id="IPR036397">
    <property type="entry name" value="RNaseH_sf"/>
</dbReference>
<comment type="caution">
    <text evidence="1">The sequence shown here is derived from an EMBL/GenBank/DDBJ whole genome shotgun (WGS) entry which is preliminary data.</text>
</comment>
<evidence type="ECO:0000313" key="1">
    <source>
        <dbReference type="EMBL" id="GBM00661.1"/>
    </source>
</evidence>
<dbReference type="GO" id="GO:0003676">
    <property type="term" value="F:nucleic acid binding"/>
    <property type="evidence" value="ECO:0007669"/>
    <property type="project" value="InterPro"/>
</dbReference>
<dbReference type="Proteomes" id="UP000499080">
    <property type="component" value="Unassembled WGS sequence"/>
</dbReference>
<sequence length="89" mass="10097">MTQACRNGRTCSTSSRQLLEQFKWDICDHPAYKPDLETSDLNLFLELKQCLGGQSFQKYEDIQSNVKAHLTSLASTFSEEGDRKPCPPI</sequence>
<reference evidence="1 2" key="1">
    <citation type="journal article" date="2019" name="Sci. Rep.">
        <title>Orb-weaving spider Araneus ventricosus genome elucidates the spidroin gene catalogue.</title>
        <authorList>
            <person name="Kono N."/>
            <person name="Nakamura H."/>
            <person name="Ohtoshi R."/>
            <person name="Moran D.A.P."/>
            <person name="Shinohara A."/>
            <person name="Yoshida Y."/>
            <person name="Fujiwara M."/>
            <person name="Mori M."/>
            <person name="Tomita M."/>
            <person name="Arakawa K."/>
        </authorList>
    </citation>
    <scope>NUCLEOTIDE SEQUENCE [LARGE SCALE GENOMIC DNA]</scope>
</reference>
<name>A0A4Y2C883_ARAVE</name>
<proteinExistence type="predicted"/>
<organism evidence="1 2">
    <name type="scientific">Araneus ventricosus</name>
    <name type="common">Orbweaver spider</name>
    <name type="synonym">Epeira ventricosa</name>
    <dbReference type="NCBI Taxonomy" id="182803"/>
    <lineage>
        <taxon>Eukaryota</taxon>
        <taxon>Metazoa</taxon>
        <taxon>Ecdysozoa</taxon>
        <taxon>Arthropoda</taxon>
        <taxon>Chelicerata</taxon>
        <taxon>Arachnida</taxon>
        <taxon>Araneae</taxon>
        <taxon>Araneomorphae</taxon>
        <taxon>Entelegynae</taxon>
        <taxon>Araneoidea</taxon>
        <taxon>Araneidae</taxon>
        <taxon>Araneus</taxon>
    </lineage>
</organism>
<accession>A0A4Y2C883</accession>
<keyword evidence="2" id="KW-1185">Reference proteome</keyword>
<dbReference type="Gene3D" id="3.30.420.10">
    <property type="entry name" value="Ribonuclease H-like superfamily/Ribonuclease H"/>
    <property type="match status" value="1"/>
</dbReference>
<gene>
    <name evidence="1" type="ORF">AVEN_118012_1</name>
</gene>
<dbReference type="OrthoDB" id="10042427at2759"/>
<dbReference type="AlphaFoldDB" id="A0A4Y2C883"/>
<dbReference type="EMBL" id="BGPR01000159">
    <property type="protein sequence ID" value="GBM00661.1"/>
    <property type="molecule type" value="Genomic_DNA"/>
</dbReference>